<dbReference type="RefSeq" id="WP_244055801.1">
    <property type="nucleotide sequence ID" value="NZ_BQXH01000014.1"/>
</dbReference>
<dbReference type="InterPro" id="IPR010982">
    <property type="entry name" value="Lambda_DNA-bd_dom_sf"/>
</dbReference>
<sequence length="371" mass="39550">MSEIGQTLKSARVEKGLTLDDLQQTTKIQKRYLIAIEEENFDALPGNFYVRAFIREYAETVGLDPNELLAQVDSELGQSTEEPTATKESVSRMNLREKNQDTELTQGQKILNYLPTIVIVVIVLAIIGTIFGVSYNNKRQAQKTVDNNVEVSSEVSTKKPAAKASSNAKKTAAPKKKAKPVKKAKKAKKAKKEKQKLSLTANTGSNFTYSLTGAPKKNKISLKVSGGAAWNAVSADGVQTWQATMSDGENQTVEIPAGAQTITIQLGNSKATSITVNGKKFDFMKDNDTLTVRTLTLQLATDGASADQTQATQNDQNSQAPAAGTTDANTQAPADTTGATQAQDQTQAQTPTSSSAPATTDAASSNNNGTN</sequence>
<evidence type="ECO:0000256" key="1">
    <source>
        <dbReference type="SAM" id="MobiDB-lite"/>
    </source>
</evidence>
<feature type="compositionally biased region" description="Basic residues" evidence="1">
    <location>
        <begin position="172"/>
        <end position="194"/>
    </location>
</feature>
<dbReference type="Pfam" id="PF13413">
    <property type="entry name" value="HTH_25"/>
    <property type="match status" value="1"/>
</dbReference>
<name>A0ABQ5JMD0_9LACO</name>
<keyword evidence="2" id="KW-0812">Transmembrane</keyword>
<dbReference type="PANTHER" id="PTHR34475:SF1">
    <property type="entry name" value="CYTOSKELETON PROTEIN RODZ"/>
    <property type="match status" value="1"/>
</dbReference>
<feature type="domain" description="Cytoskeleton protein RodZ-like C-terminal" evidence="3">
    <location>
        <begin position="227"/>
        <end position="288"/>
    </location>
</feature>
<feature type="region of interest" description="Disordered" evidence="1">
    <location>
        <begin position="142"/>
        <end position="196"/>
    </location>
</feature>
<dbReference type="SUPFAM" id="SSF47413">
    <property type="entry name" value="lambda repressor-like DNA-binding domains"/>
    <property type="match status" value="1"/>
</dbReference>
<evidence type="ECO:0000313" key="4">
    <source>
        <dbReference type="EMBL" id="GKS81885.1"/>
    </source>
</evidence>
<proteinExistence type="predicted"/>
<feature type="transmembrane region" description="Helical" evidence="2">
    <location>
        <begin position="113"/>
        <end position="133"/>
    </location>
</feature>
<dbReference type="EMBL" id="BQXH01000014">
    <property type="protein sequence ID" value="GKS81885.1"/>
    <property type="molecule type" value="Genomic_DNA"/>
</dbReference>
<accession>A0ABQ5JMD0</accession>
<feature type="compositionally biased region" description="Polar residues" evidence="1">
    <location>
        <begin position="306"/>
        <end position="320"/>
    </location>
</feature>
<dbReference type="Proteomes" id="UP001055149">
    <property type="component" value="Unassembled WGS sequence"/>
</dbReference>
<dbReference type="InterPro" id="IPR050400">
    <property type="entry name" value="Bact_Cytoskel_RodZ"/>
</dbReference>
<gene>
    <name evidence="4" type="ORF">LPAF129_15710</name>
</gene>
<dbReference type="InterPro" id="IPR025194">
    <property type="entry name" value="RodZ-like_C"/>
</dbReference>
<dbReference type="PANTHER" id="PTHR34475">
    <property type="match status" value="1"/>
</dbReference>
<reference evidence="4" key="1">
    <citation type="journal article" date="2022" name="Int. J. Syst. Evol. Microbiol.">
        <title>A novel species of lactic acid bacteria, Ligilactobacillus pabuli sp. nov., isolated from alfalfa silage.</title>
        <authorList>
            <person name="Tohno M."/>
            <person name="Tanizawa Y."/>
            <person name="Sawada H."/>
            <person name="Sakamoto M."/>
            <person name="Ohkuma M."/>
            <person name="Kobayashi H."/>
        </authorList>
    </citation>
    <scope>NUCLEOTIDE SEQUENCE</scope>
    <source>
        <strain evidence="4">AF129</strain>
    </source>
</reference>
<evidence type="ECO:0000256" key="2">
    <source>
        <dbReference type="SAM" id="Phobius"/>
    </source>
</evidence>
<evidence type="ECO:0000313" key="5">
    <source>
        <dbReference type="Proteomes" id="UP001055149"/>
    </source>
</evidence>
<protein>
    <submittedName>
        <fullName evidence="4">Transcriptional regulator</fullName>
    </submittedName>
</protein>
<feature type="compositionally biased region" description="Low complexity" evidence="1">
    <location>
        <begin position="330"/>
        <end position="365"/>
    </location>
</feature>
<dbReference type="Pfam" id="PF13464">
    <property type="entry name" value="RodZ_C"/>
    <property type="match status" value="1"/>
</dbReference>
<organism evidence="4 5">
    <name type="scientific">Ligilactobacillus pabuli</name>
    <dbReference type="NCBI Taxonomy" id="2886039"/>
    <lineage>
        <taxon>Bacteria</taxon>
        <taxon>Bacillati</taxon>
        <taxon>Bacillota</taxon>
        <taxon>Bacilli</taxon>
        <taxon>Lactobacillales</taxon>
        <taxon>Lactobacillaceae</taxon>
        <taxon>Ligilactobacillus</taxon>
    </lineage>
</organism>
<keyword evidence="5" id="KW-1185">Reference proteome</keyword>
<evidence type="ECO:0000259" key="3">
    <source>
        <dbReference type="Pfam" id="PF13464"/>
    </source>
</evidence>
<comment type="caution">
    <text evidence="4">The sequence shown here is derived from an EMBL/GenBank/DDBJ whole genome shotgun (WGS) entry which is preliminary data.</text>
</comment>
<dbReference type="Gene3D" id="1.10.260.40">
    <property type="entry name" value="lambda repressor-like DNA-binding domains"/>
    <property type="match status" value="1"/>
</dbReference>
<feature type="region of interest" description="Disordered" evidence="1">
    <location>
        <begin position="306"/>
        <end position="371"/>
    </location>
</feature>
<feature type="compositionally biased region" description="Low complexity" evidence="1">
    <location>
        <begin position="147"/>
        <end position="171"/>
    </location>
</feature>
<keyword evidence="2" id="KW-1133">Transmembrane helix</keyword>
<keyword evidence="2" id="KW-0472">Membrane</keyword>